<dbReference type="SUPFAM" id="SSF56672">
    <property type="entry name" value="DNA/RNA polymerases"/>
    <property type="match status" value="1"/>
</dbReference>
<reference evidence="2 3" key="1">
    <citation type="journal article" date="2019" name="Commun. Biol.">
        <title>The bagworm genome reveals a unique fibroin gene that provides high tensile strength.</title>
        <authorList>
            <person name="Kono N."/>
            <person name="Nakamura H."/>
            <person name="Ohtoshi R."/>
            <person name="Tomita M."/>
            <person name="Numata K."/>
            <person name="Arakawa K."/>
        </authorList>
    </citation>
    <scope>NUCLEOTIDE SEQUENCE [LARGE SCALE GENOMIC DNA]</scope>
</reference>
<evidence type="ECO:0000259" key="1">
    <source>
        <dbReference type="PROSITE" id="PS50878"/>
    </source>
</evidence>
<dbReference type="InterPro" id="IPR043502">
    <property type="entry name" value="DNA/RNA_pol_sf"/>
</dbReference>
<proteinExistence type="predicted"/>
<dbReference type="Proteomes" id="UP000299102">
    <property type="component" value="Unassembled WGS sequence"/>
</dbReference>
<dbReference type="PANTHER" id="PTHR33332">
    <property type="entry name" value="REVERSE TRANSCRIPTASE DOMAIN-CONTAINING PROTEIN"/>
    <property type="match status" value="1"/>
</dbReference>
<protein>
    <submittedName>
        <fullName evidence="2">Probable RNA-directed DNA polymerase from transposon X-element</fullName>
    </submittedName>
</protein>
<dbReference type="STRING" id="151549.A0A4C1XED5"/>
<dbReference type="OrthoDB" id="5534248at2759"/>
<keyword evidence="2" id="KW-0695">RNA-directed DNA polymerase</keyword>
<keyword evidence="3" id="KW-1185">Reference proteome</keyword>
<comment type="caution">
    <text evidence="2">The sequence shown here is derived from an EMBL/GenBank/DDBJ whole genome shotgun (WGS) entry which is preliminary data.</text>
</comment>
<dbReference type="Pfam" id="PF00078">
    <property type="entry name" value="RVT_1"/>
    <property type="match status" value="1"/>
</dbReference>
<name>A0A4C1XED5_EUMVA</name>
<dbReference type="InterPro" id="IPR000477">
    <property type="entry name" value="RT_dom"/>
</dbReference>
<accession>A0A4C1XED5</accession>
<keyword evidence="2" id="KW-0548">Nucleotidyltransferase</keyword>
<evidence type="ECO:0000313" key="2">
    <source>
        <dbReference type="EMBL" id="GBP61342.1"/>
    </source>
</evidence>
<dbReference type="PROSITE" id="PS50878">
    <property type="entry name" value="RT_POL"/>
    <property type="match status" value="1"/>
</dbReference>
<dbReference type="EMBL" id="BGZK01000812">
    <property type="protein sequence ID" value="GBP61342.1"/>
    <property type="molecule type" value="Genomic_DNA"/>
</dbReference>
<sequence>MSPAISSISRLVEHISEGFKKKRKTVALFFDVTKAFDRKIHVPHENTWSTKRTLKTGVPQGSTLTTLLYSAYVNDIPQPSNGVELALFADDTALYLRGSSFRNTTSRLQRIIDELTRWLRLWRIKLNPDKSAAIRFNYSKHKKKFTVPHNAPTLRIDNAPIPWQHNYKYLGVTLNKHLHFQDHVAHVSKLTKFYQSCLYGMIGRKSKMSLRNKRSLYLMCIAPVTTYACPVFAHAAPSIIKKLQKIQNKFCRQATDAHWCVKNSVLHGDLELPTIYKFKKDASKRFFDMAQNHPNPLIVSAATYEPPPVHHYLKRPWNVLSDPPDALT</sequence>
<dbReference type="AlphaFoldDB" id="A0A4C1XED5"/>
<evidence type="ECO:0000313" key="3">
    <source>
        <dbReference type="Proteomes" id="UP000299102"/>
    </source>
</evidence>
<keyword evidence="2" id="KW-0808">Transferase</keyword>
<feature type="domain" description="Reverse transcriptase" evidence="1">
    <location>
        <begin position="1"/>
        <end position="174"/>
    </location>
</feature>
<dbReference type="GO" id="GO:0003964">
    <property type="term" value="F:RNA-directed DNA polymerase activity"/>
    <property type="evidence" value="ECO:0007669"/>
    <property type="project" value="UniProtKB-KW"/>
</dbReference>
<gene>
    <name evidence="2" type="ORF">EVAR_50824_1</name>
</gene>
<organism evidence="2 3">
    <name type="scientific">Eumeta variegata</name>
    <name type="common">Bagworm moth</name>
    <name type="synonym">Eumeta japonica</name>
    <dbReference type="NCBI Taxonomy" id="151549"/>
    <lineage>
        <taxon>Eukaryota</taxon>
        <taxon>Metazoa</taxon>
        <taxon>Ecdysozoa</taxon>
        <taxon>Arthropoda</taxon>
        <taxon>Hexapoda</taxon>
        <taxon>Insecta</taxon>
        <taxon>Pterygota</taxon>
        <taxon>Neoptera</taxon>
        <taxon>Endopterygota</taxon>
        <taxon>Lepidoptera</taxon>
        <taxon>Glossata</taxon>
        <taxon>Ditrysia</taxon>
        <taxon>Tineoidea</taxon>
        <taxon>Psychidae</taxon>
        <taxon>Oiketicinae</taxon>
        <taxon>Eumeta</taxon>
    </lineage>
</organism>